<dbReference type="InterPro" id="IPR013762">
    <property type="entry name" value="Integrase-like_cat_sf"/>
</dbReference>
<dbReference type="KEGG" id="zmp:Zymop_1206"/>
<keyword evidence="3" id="KW-0233">DNA recombination</keyword>
<protein>
    <submittedName>
        <fullName evidence="7">Integrase family protein</fullName>
    </submittedName>
</protein>
<dbReference type="PANTHER" id="PTHR30349">
    <property type="entry name" value="PHAGE INTEGRASE-RELATED"/>
    <property type="match status" value="1"/>
</dbReference>
<evidence type="ECO:0000256" key="1">
    <source>
        <dbReference type="ARBA" id="ARBA00022908"/>
    </source>
</evidence>
<dbReference type="GO" id="GO:0015074">
    <property type="term" value="P:DNA integration"/>
    <property type="evidence" value="ECO:0007669"/>
    <property type="project" value="UniProtKB-KW"/>
</dbReference>
<gene>
    <name evidence="7" type="ordered locus">Zymop_1206</name>
</gene>
<dbReference type="STRING" id="579138.Zymop_1206"/>
<dbReference type="Gene3D" id="1.10.150.130">
    <property type="match status" value="1"/>
</dbReference>
<evidence type="ECO:0000256" key="4">
    <source>
        <dbReference type="PROSITE-ProRule" id="PRU01248"/>
    </source>
</evidence>
<dbReference type="GO" id="GO:0003677">
    <property type="term" value="F:DNA binding"/>
    <property type="evidence" value="ECO:0007669"/>
    <property type="project" value="UniProtKB-UniRule"/>
</dbReference>
<dbReference type="AlphaFoldDB" id="F8EU80"/>
<dbReference type="GO" id="GO:0006310">
    <property type="term" value="P:DNA recombination"/>
    <property type="evidence" value="ECO:0007669"/>
    <property type="project" value="UniProtKB-KW"/>
</dbReference>
<feature type="domain" description="Tyr recombinase" evidence="5">
    <location>
        <begin position="140"/>
        <end position="322"/>
    </location>
</feature>
<dbReference type="PROSITE" id="PS51898">
    <property type="entry name" value="TYR_RECOMBINASE"/>
    <property type="match status" value="1"/>
</dbReference>
<dbReference type="EMBL" id="CP002865">
    <property type="protein sequence ID" value="AEI38101.1"/>
    <property type="molecule type" value="Genomic_DNA"/>
</dbReference>
<dbReference type="PROSITE" id="PS51900">
    <property type="entry name" value="CB"/>
    <property type="match status" value="1"/>
</dbReference>
<evidence type="ECO:0000313" key="8">
    <source>
        <dbReference type="Proteomes" id="UP000000491"/>
    </source>
</evidence>
<dbReference type="eggNOG" id="COG4974">
    <property type="taxonomic scope" value="Bacteria"/>
</dbReference>
<keyword evidence="1" id="KW-0229">DNA integration</keyword>
<dbReference type="HOGENOM" id="CLU_027562_9_0_5"/>
<organism evidence="7 8">
    <name type="scientific">Zymomonas mobilis subsp. pomaceae (strain ATCC 29192 / DSM 22645 / JCM 10191 / CCUG 17912 / NBRC 13757 / NCIMB 11200 / NRRL B-4491 / Barker I)</name>
    <dbReference type="NCBI Taxonomy" id="579138"/>
    <lineage>
        <taxon>Bacteria</taxon>
        <taxon>Pseudomonadati</taxon>
        <taxon>Pseudomonadota</taxon>
        <taxon>Alphaproteobacteria</taxon>
        <taxon>Sphingomonadales</taxon>
        <taxon>Zymomonadaceae</taxon>
        <taxon>Zymomonas</taxon>
    </lineage>
</organism>
<dbReference type="InterPro" id="IPR050090">
    <property type="entry name" value="Tyrosine_recombinase_XerCD"/>
</dbReference>
<dbReference type="InterPro" id="IPR011010">
    <property type="entry name" value="DNA_brk_join_enz"/>
</dbReference>
<name>F8EU80_ZYMMT</name>
<dbReference type="InterPro" id="IPR002104">
    <property type="entry name" value="Integrase_catalytic"/>
</dbReference>
<sequence length="332" mass="36779">MADNEEGISVPYSFAKANQLQEEDGIGSEEEQGHPVRLFIMEWEHHLRFSLRRSPHSIRAYIATAHRLVTFLAQHRGEIIDKAALHTLNLAEMRAYLAERRQSGLANNSASREISAIRAFLTFAGVDPLPALKGPRLKKGVPRPLSPQDAVSLAKEVSEDAAQPWIEARDLALLLLLYGSGLRIGEALSLKGDQFPFGAILRVTGKRSKTRLVPLLEKVRAALEHYVQLCPFPLAAETPFFFGAKGGPLSADVIRRNVRKARYQLGFDNKVTPHALRHSFASHLLGRGADLRSLQELLGHASLSSTQIYTAVDAARLLDVYRAAHPRAEREP</sequence>
<dbReference type="InterPro" id="IPR044068">
    <property type="entry name" value="CB"/>
</dbReference>
<dbReference type="PANTHER" id="PTHR30349:SF90">
    <property type="entry name" value="TYROSINE RECOMBINASE XERD"/>
    <property type="match status" value="1"/>
</dbReference>
<dbReference type="Pfam" id="PF00589">
    <property type="entry name" value="Phage_integrase"/>
    <property type="match status" value="1"/>
</dbReference>
<dbReference type="Pfam" id="PF02899">
    <property type="entry name" value="Phage_int_SAM_1"/>
    <property type="match status" value="1"/>
</dbReference>
<evidence type="ECO:0000313" key="7">
    <source>
        <dbReference type="EMBL" id="AEI38101.1"/>
    </source>
</evidence>
<keyword evidence="2 4" id="KW-0238">DNA-binding</keyword>
<reference evidence="7 8" key="1">
    <citation type="journal article" date="2011" name="J. Bacteriol.">
        <title>Genome sequence of the ethanol-producing Zymomonas mobilis subsp. pomaceae lectotype strain ATCC 29192.</title>
        <authorList>
            <person name="Kouvelis V.N."/>
            <person name="Davenport K.W."/>
            <person name="Brettin T.S."/>
            <person name="Bruce D."/>
            <person name="Detter C."/>
            <person name="Han C.S."/>
            <person name="Nolan M."/>
            <person name="Tapia R."/>
            <person name="Damoulaki A."/>
            <person name="Kyrpides N.C."/>
            <person name="Typas M.A."/>
            <person name="Pappas K.M."/>
        </authorList>
    </citation>
    <scope>NUCLEOTIDE SEQUENCE [LARGE SCALE GENOMIC DNA]</scope>
    <source>
        <strain evidence="8">ATCC 29192 / DSM 22645 / JCM 10191 / CCUG 17912 / NBRC 13757 / NCIMB 11200 / NRRL B-4491 / Barker I</strain>
    </source>
</reference>
<evidence type="ECO:0000259" key="5">
    <source>
        <dbReference type="PROSITE" id="PS51898"/>
    </source>
</evidence>
<accession>F8EU80</accession>
<evidence type="ECO:0000256" key="3">
    <source>
        <dbReference type="ARBA" id="ARBA00023172"/>
    </source>
</evidence>
<dbReference type="InterPro" id="IPR004107">
    <property type="entry name" value="Integrase_SAM-like_N"/>
</dbReference>
<dbReference type="Gene3D" id="1.10.443.10">
    <property type="entry name" value="Intergrase catalytic core"/>
    <property type="match status" value="1"/>
</dbReference>
<evidence type="ECO:0000259" key="6">
    <source>
        <dbReference type="PROSITE" id="PS51900"/>
    </source>
</evidence>
<feature type="domain" description="Core-binding (CB)" evidence="6">
    <location>
        <begin position="34"/>
        <end position="125"/>
    </location>
</feature>
<dbReference type="SUPFAM" id="SSF56349">
    <property type="entry name" value="DNA breaking-rejoining enzymes"/>
    <property type="match status" value="1"/>
</dbReference>
<evidence type="ECO:0000256" key="2">
    <source>
        <dbReference type="ARBA" id="ARBA00023125"/>
    </source>
</evidence>
<dbReference type="PATRIC" id="fig|579138.3.peg.1280"/>
<proteinExistence type="predicted"/>
<dbReference type="InterPro" id="IPR010998">
    <property type="entry name" value="Integrase_recombinase_N"/>
</dbReference>
<dbReference type="Proteomes" id="UP000000491">
    <property type="component" value="Chromosome"/>
</dbReference>